<evidence type="ECO:0000313" key="3">
    <source>
        <dbReference type="Proteomes" id="UP001157974"/>
    </source>
</evidence>
<evidence type="ECO:0000313" key="2">
    <source>
        <dbReference type="EMBL" id="KAJ8908723.1"/>
    </source>
</evidence>
<dbReference type="EMBL" id="JAMWBK010000001">
    <property type="protein sequence ID" value="KAJ8908723.1"/>
    <property type="molecule type" value="Genomic_DNA"/>
</dbReference>
<name>A0AAV8V4E4_9RHOD</name>
<feature type="signal peptide" evidence="1">
    <location>
        <begin position="1"/>
        <end position="21"/>
    </location>
</feature>
<feature type="chain" id="PRO_5043574969" evidence="1">
    <location>
        <begin position="22"/>
        <end position="239"/>
    </location>
</feature>
<reference evidence="2 3" key="1">
    <citation type="journal article" date="2023" name="Nat. Commun.">
        <title>Origin of minicircular mitochondrial genomes in red algae.</title>
        <authorList>
            <person name="Lee Y."/>
            <person name="Cho C.H."/>
            <person name="Lee Y.M."/>
            <person name="Park S.I."/>
            <person name="Yang J.H."/>
            <person name="West J.A."/>
            <person name="Bhattacharya D."/>
            <person name="Yoon H.S."/>
        </authorList>
    </citation>
    <scope>NUCLEOTIDE SEQUENCE [LARGE SCALE GENOMIC DNA]</scope>
    <source>
        <strain evidence="2 3">CCMP1338</strain>
        <tissue evidence="2">Whole cell</tissue>
    </source>
</reference>
<keyword evidence="3" id="KW-1185">Reference proteome</keyword>
<dbReference type="AlphaFoldDB" id="A0AAV8V4E4"/>
<protein>
    <submittedName>
        <fullName evidence="2">Uncharacterized protein</fullName>
    </submittedName>
</protein>
<gene>
    <name evidence="2" type="ORF">NDN08_005428</name>
</gene>
<keyword evidence="1" id="KW-0732">Signal</keyword>
<evidence type="ECO:0000256" key="1">
    <source>
        <dbReference type="SAM" id="SignalP"/>
    </source>
</evidence>
<comment type="caution">
    <text evidence="2">The sequence shown here is derived from an EMBL/GenBank/DDBJ whole genome shotgun (WGS) entry which is preliminary data.</text>
</comment>
<accession>A0AAV8V4E4</accession>
<proteinExistence type="predicted"/>
<dbReference type="Proteomes" id="UP001157974">
    <property type="component" value="Unassembled WGS sequence"/>
</dbReference>
<organism evidence="2 3">
    <name type="scientific">Rhodosorus marinus</name>
    <dbReference type="NCBI Taxonomy" id="101924"/>
    <lineage>
        <taxon>Eukaryota</taxon>
        <taxon>Rhodophyta</taxon>
        <taxon>Stylonematophyceae</taxon>
        <taxon>Stylonematales</taxon>
        <taxon>Stylonemataceae</taxon>
        <taxon>Rhodosorus</taxon>
    </lineage>
</organism>
<sequence length="239" mass="26357">MRKTAIVSGVLLLLGAVLVDARRETFRLYDVNLGDVVEIAVEVSETPVYESAGHFTHTSRAKTRYVGREQVAYFTEPILQNVLHKGPRNGLLIGTYEQDPSSANGATFDSMMFRYLPVRGSMTDGDEVVVYDVEMKTNVHVRVASCESTEFETPSLDSSDHADGGHLTEVVWTLPNAEDEEFCIGMPTGVGDTAVQNFNSEGRVFMVRDDDNLGHDLIALNIQRAGLTRVVGNRMRMGP</sequence>